<dbReference type="InterPro" id="IPR027417">
    <property type="entry name" value="P-loop_NTPase"/>
</dbReference>
<sequence>MIELALHTELHEGARQFRLDVELRSDAAVLGFYGPSGAGKSLSLQAVAGLLPLQRGRIVVQGECWFDSAQRLNRPVPERRVGYLFQHYALFPHLSVRANVAFGLTRWYQRLQAADAARVDTLLDSFGLSALAQSRPDRLSGGQRQRVALARALAARPSLLLLDEPFAALNPMLRAQLRTELKRVREQFGVPALLVTHDVDDLLALADEAYLFDEGRVQRRVDLRAASAAEREAAGLAPPPDDPETARKRRLLDP</sequence>
<feature type="region of interest" description="Disordered" evidence="5">
    <location>
        <begin position="228"/>
        <end position="254"/>
    </location>
</feature>
<dbReference type="SUPFAM" id="SSF52540">
    <property type="entry name" value="P-loop containing nucleoside triphosphate hydrolases"/>
    <property type="match status" value="1"/>
</dbReference>
<comment type="caution">
    <text evidence="7">The sequence shown here is derived from an EMBL/GenBank/DDBJ whole genome shotgun (WGS) entry which is preliminary data.</text>
</comment>
<dbReference type="SMART" id="SM00382">
    <property type="entry name" value="AAA"/>
    <property type="match status" value="1"/>
</dbReference>
<evidence type="ECO:0000256" key="4">
    <source>
        <dbReference type="ARBA" id="ARBA00022840"/>
    </source>
</evidence>
<keyword evidence="8" id="KW-1185">Reference proteome</keyword>
<keyword evidence="1" id="KW-0813">Transport</keyword>
<dbReference type="RefSeq" id="WP_198113367.1">
    <property type="nucleotide sequence ID" value="NZ_JAEDAK010000022.1"/>
</dbReference>
<dbReference type="AlphaFoldDB" id="A0A931J8D9"/>
<name>A0A931J8D9_9BURK</name>
<reference evidence="7" key="1">
    <citation type="submission" date="2020-12" db="EMBL/GenBank/DDBJ databases">
        <title>The genome sequence of Inhella sp. 1Y17.</title>
        <authorList>
            <person name="Liu Y."/>
        </authorList>
    </citation>
    <scope>NUCLEOTIDE SEQUENCE</scope>
    <source>
        <strain evidence="7">1Y17</strain>
    </source>
</reference>
<organism evidence="7 8">
    <name type="scientific">Inhella proteolytica</name>
    <dbReference type="NCBI Taxonomy" id="2795029"/>
    <lineage>
        <taxon>Bacteria</taxon>
        <taxon>Pseudomonadati</taxon>
        <taxon>Pseudomonadota</taxon>
        <taxon>Betaproteobacteria</taxon>
        <taxon>Burkholderiales</taxon>
        <taxon>Sphaerotilaceae</taxon>
        <taxon>Inhella</taxon>
    </lineage>
</organism>
<keyword evidence="2" id="KW-1003">Cell membrane</keyword>
<evidence type="ECO:0000256" key="2">
    <source>
        <dbReference type="ARBA" id="ARBA00022475"/>
    </source>
</evidence>
<dbReference type="InterPro" id="IPR017871">
    <property type="entry name" value="ABC_transporter-like_CS"/>
</dbReference>
<keyword evidence="4 7" id="KW-0067">ATP-binding</keyword>
<gene>
    <name evidence="7" type="ORF">I7X39_21335</name>
</gene>
<keyword evidence="2" id="KW-0472">Membrane</keyword>
<accession>A0A931J8D9</accession>
<evidence type="ECO:0000259" key="6">
    <source>
        <dbReference type="PROSITE" id="PS50893"/>
    </source>
</evidence>
<dbReference type="InterPro" id="IPR050093">
    <property type="entry name" value="ABC_SmlMolc_Importer"/>
</dbReference>
<dbReference type="Proteomes" id="UP000613266">
    <property type="component" value="Unassembled WGS sequence"/>
</dbReference>
<dbReference type="InterPro" id="IPR003439">
    <property type="entry name" value="ABC_transporter-like_ATP-bd"/>
</dbReference>
<dbReference type="PANTHER" id="PTHR42781">
    <property type="entry name" value="SPERMIDINE/PUTRESCINE IMPORT ATP-BINDING PROTEIN POTA"/>
    <property type="match status" value="1"/>
</dbReference>
<evidence type="ECO:0000256" key="3">
    <source>
        <dbReference type="ARBA" id="ARBA00022741"/>
    </source>
</evidence>
<dbReference type="PANTHER" id="PTHR42781:SF4">
    <property type="entry name" value="SPERMIDINE_PUTRESCINE IMPORT ATP-BINDING PROTEIN POTA"/>
    <property type="match status" value="1"/>
</dbReference>
<evidence type="ECO:0000256" key="5">
    <source>
        <dbReference type="SAM" id="MobiDB-lite"/>
    </source>
</evidence>
<dbReference type="PROSITE" id="PS50893">
    <property type="entry name" value="ABC_TRANSPORTER_2"/>
    <property type="match status" value="1"/>
</dbReference>
<evidence type="ECO:0000313" key="8">
    <source>
        <dbReference type="Proteomes" id="UP000613266"/>
    </source>
</evidence>
<protein>
    <submittedName>
        <fullName evidence="7">ATP-binding cassette domain-containing protein</fullName>
    </submittedName>
</protein>
<dbReference type="GO" id="GO:0005524">
    <property type="term" value="F:ATP binding"/>
    <property type="evidence" value="ECO:0007669"/>
    <property type="project" value="UniProtKB-KW"/>
</dbReference>
<dbReference type="EMBL" id="JAEDAK010000022">
    <property type="protein sequence ID" value="MBH9579449.1"/>
    <property type="molecule type" value="Genomic_DNA"/>
</dbReference>
<keyword evidence="3" id="KW-0547">Nucleotide-binding</keyword>
<dbReference type="InterPro" id="IPR003593">
    <property type="entry name" value="AAA+_ATPase"/>
</dbReference>
<evidence type="ECO:0000313" key="7">
    <source>
        <dbReference type="EMBL" id="MBH9579449.1"/>
    </source>
</evidence>
<evidence type="ECO:0000256" key="1">
    <source>
        <dbReference type="ARBA" id="ARBA00022448"/>
    </source>
</evidence>
<dbReference type="Pfam" id="PF00005">
    <property type="entry name" value="ABC_tran"/>
    <property type="match status" value="1"/>
</dbReference>
<proteinExistence type="predicted"/>
<dbReference type="PROSITE" id="PS00211">
    <property type="entry name" value="ABC_TRANSPORTER_1"/>
    <property type="match status" value="1"/>
</dbReference>
<dbReference type="GO" id="GO:0016887">
    <property type="term" value="F:ATP hydrolysis activity"/>
    <property type="evidence" value="ECO:0007669"/>
    <property type="project" value="InterPro"/>
</dbReference>
<feature type="domain" description="ABC transporter" evidence="6">
    <location>
        <begin position="2"/>
        <end position="239"/>
    </location>
</feature>
<dbReference type="Gene3D" id="3.40.50.300">
    <property type="entry name" value="P-loop containing nucleotide triphosphate hydrolases"/>
    <property type="match status" value="1"/>
</dbReference>